<dbReference type="GO" id="GO:0006406">
    <property type="term" value="P:mRNA export from nucleus"/>
    <property type="evidence" value="ECO:0007669"/>
    <property type="project" value="UniProtKB-UniRule"/>
</dbReference>
<dbReference type="HAMAP" id="MF_03046">
    <property type="entry name" value="ENY2_Sus1"/>
    <property type="match status" value="1"/>
</dbReference>
<dbReference type="InterPro" id="IPR018783">
    <property type="entry name" value="TF_ENY2"/>
</dbReference>
<evidence type="ECO:0000256" key="1">
    <source>
        <dbReference type="HAMAP-Rule" id="MF_03046"/>
    </source>
</evidence>
<evidence type="ECO:0000313" key="3">
    <source>
        <dbReference type="Proteomes" id="UP001151699"/>
    </source>
</evidence>
<dbReference type="GO" id="GO:0070390">
    <property type="term" value="C:transcription export complex 2"/>
    <property type="evidence" value="ECO:0007669"/>
    <property type="project" value="UniProtKB-UniRule"/>
</dbReference>
<dbReference type="AlphaFoldDB" id="A0A9Q0S4T2"/>
<reference evidence="2" key="1">
    <citation type="submission" date="2022-07" db="EMBL/GenBank/DDBJ databases">
        <authorList>
            <person name="Trinca V."/>
            <person name="Uliana J.V.C."/>
            <person name="Torres T.T."/>
            <person name="Ward R.J."/>
            <person name="Monesi N."/>
        </authorList>
    </citation>
    <scope>NUCLEOTIDE SEQUENCE</scope>
    <source>
        <strain evidence="2">HSMRA1968</strain>
        <tissue evidence="2">Whole embryos</tissue>
    </source>
</reference>
<comment type="function">
    <text evidence="1">Involved in mRNA export coupled transcription activation by association with both the TREX-2 and the SAGA complexes. The transcription regulatory histone acetylation (HAT) complex SAGA is a multiprotein complex that activates transcription by remodeling chromatin and mediating histone acetylation and deubiquitination. Within the SAGA complex, participates to a subcomplex that specifically deubiquitinates histones. The SAGA complex is recruited to specific gene promoters by activators, where it is required for transcription. The TREX-2 complex functions in docking export-competent ribonucleoprotein particles (mRNPs) to the nuclear entrance of the nuclear pore complex (nuclear basket). TREX-2 participates in mRNA export and accurate chromatin positioning in the nucleus by tethering genes to the nuclear periphery.</text>
</comment>
<proteinExistence type="inferred from homology"/>
<keyword evidence="3" id="KW-1185">Reference proteome</keyword>
<dbReference type="Pfam" id="PF10163">
    <property type="entry name" value="EnY2"/>
    <property type="match status" value="1"/>
</dbReference>
<sequence length="92" mass="10512">MTLTKVVDQASILQGDRSKLKDLLRLRLTECGWNVEVRLLCRELVKEEGGNINVDKIVQTVTPKARNLVPDSVKKELLQKIKNILQEQMTDI</sequence>
<dbReference type="GO" id="GO:0005654">
    <property type="term" value="C:nucleoplasm"/>
    <property type="evidence" value="ECO:0007669"/>
    <property type="project" value="UniProtKB-SubCell"/>
</dbReference>
<dbReference type="EMBL" id="WJQU01000001">
    <property type="protein sequence ID" value="KAJ6645457.1"/>
    <property type="molecule type" value="Genomic_DNA"/>
</dbReference>
<keyword evidence="1" id="KW-0804">Transcription</keyword>
<dbReference type="GO" id="GO:0006368">
    <property type="term" value="P:transcription elongation by RNA polymerase II"/>
    <property type="evidence" value="ECO:0007669"/>
    <property type="project" value="UniProtKB-UniRule"/>
</dbReference>
<keyword evidence="1" id="KW-0156">Chromatin regulator</keyword>
<protein>
    <recommendedName>
        <fullName evidence="1">Enhancer of yellow 2 transcription factor</fullName>
    </recommendedName>
</protein>
<gene>
    <name evidence="1 2" type="primary">e(y)2</name>
    <name evidence="2" type="ORF">Bhyg_00663</name>
</gene>
<keyword evidence="1" id="KW-0509">mRNA transport</keyword>
<keyword evidence="1" id="KW-0811">Translocation</keyword>
<comment type="similarity">
    <text evidence="1">Belongs to the ENY2 family.</text>
</comment>
<dbReference type="GO" id="GO:0006325">
    <property type="term" value="P:chromatin organization"/>
    <property type="evidence" value="ECO:0007669"/>
    <property type="project" value="UniProtKB-KW"/>
</dbReference>
<accession>A0A9Q0S4T2</accession>
<comment type="caution">
    <text evidence="2">The sequence shown here is derived from an EMBL/GenBank/DDBJ whole genome shotgun (WGS) entry which is preliminary data.</text>
</comment>
<dbReference type="GO" id="GO:0000124">
    <property type="term" value="C:SAGA complex"/>
    <property type="evidence" value="ECO:0007669"/>
    <property type="project" value="UniProtKB-UniRule"/>
</dbReference>
<evidence type="ECO:0000313" key="2">
    <source>
        <dbReference type="EMBL" id="KAJ6645457.1"/>
    </source>
</evidence>
<keyword evidence="1" id="KW-0539">Nucleus</keyword>
<dbReference type="GO" id="GO:0015031">
    <property type="term" value="P:protein transport"/>
    <property type="evidence" value="ECO:0007669"/>
    <property type="project" value="UniProtKB-KW"/>
</dbReference>
<comment type="subcellular location">
    <subcellularLocation>
        <location evidence="1">Nucleus</location>
        <location evidence="1">Nucleoplasm</location>
    </subcellularLocation>
</comment>
<keyword evidence="1" id="KW-0805">Transcription regulation</keyword>
<dbReference type="InterPro" id="IPR038212">
    <property type="entry name" value="TF_EnY2_sf"/>
</dbReference>
<keyword evidence="1" id="KW-0813">Transport</keyword>
<keyword evidence="1" id="KW-0010">Activator</keyword>
<dbReference type="GO" id="GO:0071819">
    <property type="term" value="C:DUBm complex"/>
    <property type="evidence" value="ECO:0007669"/>
    <property type="project" value="UniProtKB-UniRule"/>
</dbReference>
<organism evidence="2 3">
    <name type="scientific">Pseudolycoriella hygida</name>
    <dbReference type="NCBI Taxonomy" id="35572"/>
    <lineage>
        <taxon>Eukaryota</taxon>
        <taxon>Metazoa</taxon>
        <taxon>Ecdysozoa</taxon>
        <taxon>Arthropoda</taxon>
        <taxon>Hexapoda</taxon>
        <taxon>Insecta</taxon>
        <taxon>Pterygota</taxon>
        <taxon>Neoptera</taxon>
        <taxon>Endopterygota</taxon>
        <taxon>Diptera</taxon>
        <taxon>Nematocera</taxon>
        <taxon>Sciaroidea</taxon>
        <taxon>Sciaridae</taxon>
        <taxon>Pseudolycoriella</taxon>
    </lineage>
</organism>
<keyword evidence="1" id="KW-0653">Protein transport</keyword>
<dbReference type="GO" id="GO:0003713">
    <property type="term" value="F:transcription coactivator activity"/>
    <property type="evidence" value="ECO:0007669"/>
    <property type="project" value="UniProtKB-UniRule"/>
</dbReference>
<dbReference type="Proteomes" id="UP001151699">
    <property type="component" value="Chromosome A"/>
</dbReference>
<dbReference type="Gene3D" id="1.10.246.140">
    <property type="match status" value="1"/>
</dbReference>
<comment type="subunit">
    <text evidence="1">Component of the nuclear pore complex (NPC)-associated TREX-2 complex (transcription and export complex 2). Component of the SAGA transcription coactivator-HAT complex. Within the SAGA complex, participates to a subcomplex of SAGA called the DUB module (deubiquitination module).</text>
</comment>
<name>A0A9Q0S4T2_9DIPT</name>
<dbReference type="GO" id="GO:0005643">
    <property type="term" value="C:nuclear pore"/>
    <property type="evidence" value="ECO:0007669"/>
    <property type="project" value="UniProtKB-UniRule"/>
</dbReference>
<dbReference type="PANTHER" id="PTHR12514">
    <property type="entry name" value="ENHANCER OF YELLOW 2 TRANSCRIPTION FACTOR"/>
    <property type="match status" value="1"/>
</dbReference>
<dbReference type="OrthoDB" id="6221744at2759"/>